<evidence type="ECO:0000313" key="3">
    <source>
        <dbReference type="WBParaSite" id="Csp11.Scaffold629.g10711.t1"/>
    </source>
</evidence>
<dbReference type="WBParaSite" id="Csp11.Scaffold629.g10711.t1">
    <property type="protein sequence ID" value="Csp11.Scaffold629.g10711.t1"/>
    <property type="gene ID" value="Csp11.Scaffold629.g10711"/>
</dbReference>
<dbReference type="Proteomes" id="UP000095282">
    <property type="component" value="Unplaced"/>
</dbReference>
<protein>
    <submittedName>
        <fullName evidence="3">HTH cro/C1-type domain-containing protein</fullName>
    </submittedName>
</protein>
<dbReference type="PANTHER" id="PTHR28661">
    <property type="entry name" value="SJOEGREN SYNDROME NUCLEAR AUTOANTIGEN 1"/>
    <property type="match status" value="1"/>
</dbReference>
<dbReference type="AlphaFoldDB" id="A0A1I7TQB0"/>
<dbReference type="GO" id="GO:0036064">
    <property type="term" value="C:ciliary basal body"/>
    <property type="evidence" value="ECO:0007669"/>
    <property type="project" value="TreeGrafter"/>
</dbReference>
<organism evidence="2 3">
    <name type="scientific">Caenorhabditis tropicalis</name>
    <dbReference type="NCBI Taxonomy" id="1561998"/>
    <lineage>
        <taxon>Eukaryota</taxon>
        <taxon>Metazoa</taxon>
        <taxon>Ecdysozoa</taxon>
        <taxon>Nematoda</taxon>
        <taxon>Chromadorea</taxon>
        <taxon>Rhabditida</taxon>
        <taxon>Rhabditina</taxon>
        <taxon>Rhabditomorpha</taxon>
        <taxon>Rhabditoidea</taxon>
        <taxon>Rhabditidae</taxon>
        <taxon>Peloderinae</taxon>
        <taxon>Caenorhabditis</taxon>
    </lineage>
</organism>
<dbReference type="STRING" id="1561998.A0A1I7TQB0"/>
<evidence type="ECO:0000313" key="2">
    <source>
        <dbReference type="Proteomes" id="UP000095282"/>
    </source>
</evidence>
<dbReference type="PANTHER" id="PTHR28661:SF1">
    <property type="entry name" value="MICROTUBULE NUCLEATION FACTOR SSNA1"/>
    <property type="match status" value="1"/>
</dbReference>
<sequence>MTTRSFGNSDEIGQYIQRLREERRLTVSSIQKMEKERNELNEKIDELTTRKASVDARIQAEQQRAERQDRGIKEAETTYAKLLESQKTLVDFVRKEYQDTKHQKY</sequence>
<proteinExistence type="predicted"/>
<accession>A0A1I7TQB0</accession>
<keyword evidence="2" id="KW-1185">Reference proteome</keyword>
<evidence type="ECO:0000256" key="1">
    <source>
        <dbReference type="SAM" id="Coils"/>
    </source>
</evidence>
<reference evidence="3" key="1">
    <citation type="submission" date="2016-11" db="UniProtKB">
        <authorList>
            <consortium name="WormBaseParasite"/>
        </authorList>
    </citation>
    <scope>IDENTIFICATION</scope>
</reference>
<feature type="coiled-coil region" evidence="1">
    <location>
        <begin position="16"/>
        <end position="78"/>
    </location>
</feature>
<name>A0A1I7TQB0_9PELO</name>
<dbReference type="InterPro" id="IPR033362">
    <property type="entry name" value="SSNA1_fam"/>
</dbReference>
<keyword evidence="1" id="KW-0175">Coiled coil</keyword>
<dbReference type="eggNOG" id="ENOG502SYRP">
    <property type="taxonomic scope" value="Eukaryota"/>
</dbReference>